<dbReference type="Gene3D" id="3.40.50.1460">
    <property type="match status" value="1"/>
</dbReference>
<dbReference type="Proteomes" id="UP000216339">
    <property type="component" value="Unassembled WGS sequence"/>
</dbReference>
<feature type="domain" description="Peptidase C14 caspase" evidence="2">
    <location>
        <begin position="4"/>
        <end position="197"/>
    </location>
</feature>
<protein>
    <recommendedName>
        <fullName evidence="2">Peptidase C14 caspase domain-containing protein</fullName>
    </recommendedName>
</protein>
<dbReference type="GO" id="GO:0004197">
    <property type="term" value="F:cysteine-type endopeptidase activity"/>
    <property type="evidence" value="ECO:0007669"/>
    <property type="project" value="InterPro"/>
</dbReference>
<dbReference type="EMBL" id="MQWD01000001">
    <property type="protein sequence ID" value="PAP74953.1"/>
    <property type="molecule type" value="Genomic_DNA"/>
</dbReference>
<reference evidence="3 4" key="1">
    <citation type="submission" date="2016-11" db="EMBL/GenBank/DDBJ databases">
        <title>Study of marine rhodopsin-containing bacteria.</title>
        <authorList>
            <person name="Yoshizawa S."/>
            <person name="Kumagai Y."/>
            <person name="Kogure K."/>
        </authorList>
    </citation>
    <scope>NUCLEOTIDE SEQUENCE [LARGE SCALE GENOMIC DNA]</scope>
    <source>
        <strain evidence="3 4">SAORIC-28</strain>
    </source>
</reference>
<organism evidence="3 4">
    <name type="scientific">Rubrivirga marina</name>
    <dbReference type="NCBI Taxonomy" id="1196024"/>
    <lineage>
        <taxon>Bacteria</taxon>
        <taxon>Pseudomonadati</taxon>
        <taxon>Rhodothermota</taxon>
        <taxon>Rhodothermia</taxon>
        <taxon>Rhodothermales</taxon>
        <taxon>Rubricoccaceae</taxon>
        <taxon>Rubrivirga</taxon>
    </lineage>
</organism>
<feature type="region of interest" description="Disordered" evidence="1">
    <location>
        <begin position="263"/>
        <end position="290"/>
    </location>
</feature>
<dbReference type="GO" id="GO:0006508">
    <property type="term" value="P:proteolysis"/>
    <property type="evidence" value="ECO:0007669"/>
    <property type="project" value="InterPro"/>
</dbReference>
<keyword evidence="4" id="KW-1185">Reference proteome</keyword>
<evidence type="ECO:0000259" key="2">
    <source>
        <dbReference type="Pfam" id="PF00656"/>
    </source>
</evidence>
<evidence type="ECO:0000313" key="3">
    <source>
        <dbReference type="EMBL" id="PAP74953.1"/>
    </source>
</evidence>
<accession>A0A271IUR8</accession>
<dbReference type="InterPro" id="IPR011600">
    <property type="entry name" value="Pept_C14_caspase"/>
</dbReference>
<dbReference type="InterPro" id="IPR029030">
    <property type="entry name" value="Caspase-like_dom_sf"/>
</dbReference>
<comment type="caution">
    <text evidence="3">The sequence shown here is derived from an EMBL/GenBank/DDBJ whole genome shotgun (WGS) entry which is preliminary data.</text>
</comment>
<proteinExistence type="predicted"/>
<dbReference type="SUPFAM" id="SSF52129">
    <property type="entry name" value="Caspase-like"/>
    <property type="match status" value="1"/>
</dbReference>
<feature type="compositionally biased region" description="Gly residues" evidence="1">
    <location>
        <begin position="270"/>
        <end position="286"/>
    </location>
</feature>
<sequence length="608" mass="64993">MIKRAALCVGVDRANGMMPLQAASKGAREFEAWAKGQGCDTVLLTDEDDRKVRVADLFDAVAAWVGARTYDQLLIYFSGHGILTAPGAEHWFLSGAPYNPSEAVNLTQAVVDARNSAIPHVVFVSDACRSAADRPELRRVNGSAIFPNDGRAPAQGEVDTFYATRPGDPAYEVPEAEAADAYRGLFTDSLLDVLELEPNPLAELQEVGADRLSVVTSRQLKRHLETAVPLLAESVNVTLVQDPEVRVETALPKYFAVLGAARPPASTHGGTRGTGGVRAGGHGPVGTGAEPTFRRAEERFGARFELPPMPASAPRALPDEASEMEQFGEDLGLGGQVDTLLRARGRPHFETRTGFTVIGAGVASSVSSRWHADDPFQDGSTPGVEGWHVRLGPMRAGEEPASLVLTFDDGTGTVLAVLPGFIGTVLVEGGRVVSVNYVPSEGTERYGDYQHRADELERLKAVTAAAARQGRFLAEGEDAAQFASRVRQLKGIDPTMGLYAAYGYAQAGRLDRALDVFRYMEADEPPVPFDVLLLAVRGGLDLASVSLDHVAPFAPMLAQGWSHLSPGDPLHRPVHEALRPHVIPALWTTLAPEGVEIARAALTAGTVW</sequence>
<dbReference type="RefSeq" id="WP_095508578.1">
    <property type="nucleotide sequence ID" value="NZ_MQWD01000001.1"/>
</dbReference>
<evidence type="ECO:0000313" key="4">
    <source>
        <dbReference type="Proteomes" id="UP000216339"/>
    </source>
</evidence>
<evidence type="ECO:0000256" key="1">
    <source>
        <dbReference type="SAM" id="MobiDB-lite"/>
    </source>
</evidence>
<dbReference type="OrthoDB" id="174931at2"/>
<gene>
    <name evidence="3" type="ORF">BSZ37_00050</name>
</gene>
<name>A0A271IUR8_9BACT</name>
<dbReference type="AlphaFoldDB" id="A0A271IUR8"/>
<dbReference type="Pfam" id="PF00656">
    <property type="entry name" value="Peptidase_C14"/>
    <property type="match status" value="1"/>
</dbReference>